<keyword evidence="3" id="KW-1185">Reference proteome</keyword>
<name>A7WKQ4_9VIRU</name>
<dbReference type="KEGG" id="vg:5797936"/>
<protein>
    <submittedName>
        <fullName evidence="2">Uncharacterized protein</fullName>
    </submittedName>
</protein>
<evidence type="ECO:0000256" key="1">
    <source>
        <dbReference type="SAM" id="Phobius"/>
    </source>
</evidence>
<feature type="transmembrane region" description="Helical" evidence="1">
    <location>
        <begin position="6"/>
        <end position="25"/>
    </location>
</feature>
<dbReference type="RefSeq" id="YP_001604260.1">
    <property type="nucleotide sequence ID" value="NC_010153.1"/>
</dbReference>
<keyword evidence="1" id="KW-0472">Membrane</keyword>
<organism evidence="2 3">
    <name type="scientific">Betalipothrixvirus pezzuloense</name>
    <dbReference type="NCBI Taxonomy" id="346883"/>
    <lineage>
        <taxon>Viruses</taxon>
        <taxon>Adnaviria</taxon>
        <taxon>Zilligvirae</taxon>
        <taxon>Taleaviricota</taxon>
        <taxon>Tokiviricetes</taxon>
        <taxon>Ligamenvirales</taxon>
        <taxon>Lipothrixviridae</taxon>
        <taxon>Betalipothrixvirus</taxon>
    </lineage>
</organism>
<sequence length="95" mass="11244">MSIILDIQFATYEIASFLLMIWYIYRLNKSRKEDEDKKLHKLIVQLVESEEFQEKIKQIVETAINESPQTKLLNQIILVLCTYIPELKNSKLCNP</sequence>
<dbReference type="EMBL" id="AM087122">
    <property type="protein sequence ID" value="CAJ31656.1"/>
    <property type="molecule type" value="Genomic_DNA"/>
</dbReference>
<dbReference type="OrthoDB" id="23010at10239"/>
<dbReference type="Proteomes" id="UP000001066">
    <property type="component" value="Segment"/>
</dbReference>
<evidence type="ECO:0000313" key="2">
    <source>
        <dbReference type="EMBL" id="CAJ31656.1"/>
    </source>
</evidence>
<evidence type="ECO:0000313" key="3">
    <source>
        <dbReference type="Proteomes" id="UP000001066"/>
    </source>
</evidence>
<reference evidence="2 3" key="1">
    <citation type="journal article" date="2008" name="J. Virol.">
        <title>Structure of the acidianus filamentous virus 3 and comparative genomics of related archaeal lipothrixviruses.</title>
        <authorList>
            <person name="Vestergaard G."/>
            <person name="Aramayo R."/>
            <person name="Basta T."/>
            <person name="Haring M."/>
            <person name="Peng X."/>
            <person name="Brugger K."/>
            <person name="Chen L."/>
            <person name="Rachel R."/>
            <person name="Boisset N."/>
            <person name="Garrett R.A."/>
            <person name="Prangishvili D."/>
        </authorList>
    </citation>
    <scope>NUCLEOTIDE SEQUENCE [LARGE SCALE GENOMIC DNA]</scope>
</reference>
<keyword evidence="1" id="KW-1133">Transmembrane helix</keyword>
<accession>A7WKQ4</accession>
<proteinExistence type="predicted"/>
<keyword evidence="1" id="KW-0812">Transmembrane</keyword>
<dbReference type="GeneID" id="5797936"/>